<evidence type="ECO:0000259" key="1">
    <source>
        <dbReference type="Pfam" id="PF05175"/>
    </source>
</evidence>
<dbReference type="Proteomes" id="UP000598297">
    <property type="component" value="Unassembled WGS sequence"/>
</dbReference>
<name>A0A964UX43_9ACTN</name>
<dbReference type="Gene3D" id="3.40.50.150">
    <property type="entry name" value="Vaccinia Virus protein VP39"/>
    <property type="match status" value="1"/>
</dbReference>
<dbReference type="Pfam" id="PF05175">
    <property type="entry name" value="MTS"/>
    <property type="match status" value="1"/>
</dbReference>
<dbReference type="PANTHER" id="PTHR18895">
    <property type="entry name" value="HEMK METHYLTRANSFERASE"/>
    <property type="match status" value="1"/>
</dbReference>
<dbReference type="GO" id="GO:0036009">
    <property type="term" value="F:protein-glutamine N-methyltransferase activity"/>
    <property type="evidence" value="ECO:0007669"/>
    <property type="project" value="TreeGrafter"/>
</dbReference>
<evidence type="ECO:0000313" key="2">
    <source>
        <dbReference type="EMBL" id="NBE57059.1"/>
    </source>
</evidence>
<protein>
    <submittedName>
        <fullName evidence="2">Methyltransferase</fullName>
    </submittedName>
</protein>
<dbReference type="AlphaFoldDB" id="A0A964UX43"/>
<dbReference type="GO" id="GO:0032259">
    <property type="term" value="P:methylation"/>
    <property type="evidence" value="ECO:0007669"/>
    <property type="project" value="UniProtKB-KW"/>
</dbReference>
<dbReference type="PROSITE" id="PS00092">
    <property type="entry name" value="N6_MTASE"/>
    <property type="match status" value="1"/>
</dbReference>
<keyword evidence="3" id="KW-1185">Reference proteome</keyword>
<dbReference type="EMBL" id="JAAAHS010000726">
    <property type="protein sequence ID" value="NBE57059.1"/>
    <property type="molecule type" value="Genomic_DNA"/>
</dbReference>
<gene>
    <name evidence="2" type="ORF">GUY60_37755</name>
</gene>
<reference evidence="2" key="1">
    <citation type="submission" date="2020-01" db="EMBL/GenBank/DDBJ databases">
        <title>Whole-genome analyses of novel actinobacteria.</title>
        <authorList>
            <person name="Sahin N."/>
        </authorList>
    </citation>
    <scope>NUCLEOTIDE SEQUENCE</scope>
    <source>
        <strain evidence="2">YC537</strain>
    </source>
</reference>
<proteinExistence type="predicted"/>
<comment type="caution">
    <text evidence="2">The sequence shown here is derived from an EMBL/GenBank/DDBJ whole genome shotgun (WGS) entry which is preliminary data.</text>
</comment>
<keyword evidence="2" id="KW-0489">Methyltransferase</keyword>
<dbReference type="InterPro" id="IPR002052">
    <property type="entry name" value="DNA_methylase_N6_adenine_CS"/>
</dbReference>
<feature type="non-terminal residue" evidence="2">
    <location>
        <position position="350"/>
    </location>
</feature>
<dbReference type="PANTHER" id="PTHR18895:SF74">
    <property type="entry name" value="MTRF1L RELEASE FACTOR GLUTAMINE METHYLTRANSFERASE"/>
    <property type="match status" value="1"/>
</dbReference>
<dbReference type="InterPro" id="IPR029063">
    <property type="entry name" value="SAM-dependent_MTases_sf"/>
</dbReference>
<evidence type="ECO:0000313" key="3">
    <source>
        <dbReference type="Proteomes" id="UP000598297"/>
    </source>
</evidence>
<keyword evidence="2" id="KW-0808">Transferase</keyword>
<dbReference type="SUPFAM" id="SSF53335">
    <property type="entry name" value="S-adenosyl-L-methionine-dependent methyltransferases"/>
    <property type="match status" value="1"/>
</dbReference>
<organism evidence="2 3">
    <name type="scientific">Streptomyces boluensis</name>
    <dbReference type="NCBI Taxonomy" id="1775135"/>
    <lineage>
        <taxon>Bacteria</taxon>
        <taxon>Bacillati</taxon>
        <taxon>Actinomycetota</taxon>
        <taxon>Actinomycetes</taxon>
        <taxon>Kitasatosporales</taxon>
        <taxon>Streptomycetaceae</taxon>
        <taxon>Streptomyces</taxon>
    </lineage>
</organism>
<sequence>MHWTDDSGERSATWYAQNGAAPPRRVVPADSRMGVAAAYRHVCEGTALLWQGDYRSARQLLSSLGRRAEGRGRPAGKAASPGEAFLAQRREQSRRARILGLLLIPYENPDGTALRIALRGAPEVGAACAHAYGPPAEGPGVGSLRELLGLVGAYEWHRKGVEIPALGAGARIHPHHGVFSPVRGEYVDLVAEAPLPRGATTAFDIGTGTGVLAVLLAHRGLDRVVATDLEERAVACATENAERLGLGDRVEVRRADLFPEGRADLVVCNPPWLPAKPRTALDRAVYDPGSAMLRGFLAGARDHLLPGGEAWLIISDLAERLELRGATELTDLIEESGLTVLARADTRPRH</sequence>
<dbReference type="RefSeq" id="WP_161706010.1">
    <property type="nucleotide sequence ID" value="NZ_JAAAHS010000726.1"/>
</dbReference>
<dbReference type="OrthoDB" id="267914at2"/>
<feature type="domain" description="Methyltransferase small" evidence="1">
    <location>
        <begin position="172"/>
        <end position="315"/>
    </location>
</feature>
<dbReference type="InterPro" id="IPR050320">
    <property type="entry name" value="N5-glutamine_MTase"/>
</dbReference>
<accession>A0A964UX43</accession>
<dbReference type="InterPro" id="IPR007848">
    <property type="entry name" value="Small_mtfrase_dom"/>
</dbReference>
<dbReference type="GO" id="GO:0003676">
    <property type="term" value="F:nucleic acid binding"/>
    <property type="evidence" value="ECO:0007669"/>
    <property type="project" value="InterPro"/>
</dbReference>
<dbReference type="CDD" id="cd02440">
    <property type="entry name" value="AdoMet_MTases"/>
    <property type="match status" value="1"/>
</dbReference>